<dbReference type="WBParaSite" id="Pan_g1771.t1">
    <property type="protein sequence ID" value="Pan_g1771.t1"/>
    <property type="gene ID" value="Pan_g1771"/>
</dbReference>
<sequence>LVTLTDKAGRKTKVIATRGALVVLPVPTNGTMKHVAETLPSAANLNILVKTDHGRRIVSLPRVLRALHWLKANNDLYKDIVIDDQFRFSLTGVHFDKAAPTQADCDALIEFNDGTVNTILQHDDIQHQAVMDTNDADPDGTS</sequence>
<organism evidence="2 3">
    <name type="scientific">Panagrellus redivivus</name>
    <name type="common">Microworm</name>
    <dbReference type="NCBI Taxonomy" id="6233"/>
    <lineage>
        <taxon>Eukaryota</taxon>
        <taxon>Metazoa</taxon>
        <taxon>Ecdysozoa</taxon>
        <taxon>Nematoda</taxon>
        <taxon>Chromadorea</taxon>
        <taxon>Rhabditida</taxon>
        <taxon>Tylenchina</taxon>
        <taxon>Panagrolaimomorpha</taxon>
        <taxon>Panagrolaimoidea</taxon>
        <taxon>Panagrolaimidae</taxon>
        <taxon>Panagrellus</taxon>
    </lineage>
</organism>
<dbReference type="Pfam" id="PF20209">
    <property type="entry name" value="DUF6570"/>
    <property type="match status" value="1"/>
</dbReference>
<accession>A0A7E4V838</accession>
<keyword evidence="2" id="KW-1185">Reference proteome</keyword>
<reference evidence="3" key="2">
    <citation type="submission" date="2020-10" db="UniProtKB">
        <authorList>
            <consortium name="WormBaseParasite"/>
        </authorList>
    </citation>
    <scope>IDENTIFICATION</scope>
</reference>
<dbReference type="InterPro" id="IPR046700">
    <property type="entry name" value="DUF6570"/>
</dbReference>
<name>A0A7E4V838_PANRE</name>
<protein>
    <submittedName>
        <fullName evidence="3">DUF6570 domain-containing protein</fullName>
    </submittedName>
</protein>
<proteinExistence type="predicted"/>
<evidence type="ECO:0000259" key="1">
    <source>
        <dbReference type="Pfam" id="PF20209"/>
    </source>
</evidence>
<dbReference type="Proteomes" id="UP000492821">
    <property type="component" value="Unassembled WGS sequence"/>
</dbReference>
<evidence type="ECO:0000313" key="2">
    <source>
        <dbReference type="Proteomes" id="UP000492821"/>
    </source>
</evidence>
<dbReference type="AlphaFoldDB" id="A0A7E4V838"/>
<feature type="domain" description="DUF6570" evidence="1">
    <location>
        <begin position="17"/>
        <end position="85"/>
    </location>
</feature>
<reference evidence="2" key="1">
    <citation type="journal article" date="2013" name="Genetics">
        <title>The draft genome and transcriptome of Panagrellus redivivus are shaped by the harsh demands of a free-living lifestyle.</title>
        <authorList>
            <person name="Srinivasan J."/>
            <person name="Dillman A.R."/>
            <person name="Macchietto M.G."/>
            <person name="Heikkinen L."/>
            <person name="Lakso M."/>
            <person name="Fracchia K.M."/>
            <person name="Antoshechkin I."/>
            <person name="Mortazavi A."/>
            <person name="Wong G."/>
            <person name="Sternberg P.W."/>
        </authorList>
    </citation>
    <scope>NUCLEOTIDE SEQUENCE [LARGE SCALE GENOMIC DNA]</scope>
    <source>
        <strain evidence="2">MT8872</strain>
    </source>
</reference>
<evidence type="ECO:0000313" key="3">
    <source>
        <dbReference type="WBParaSite" id="Pan_g1771.t1"/>
    </source>
</evidence>